<dbReference type="EMBL" id="CAJNOH010000095">
    <property type="protein sequence ID" value="CAF0862673.1"/>
    <property type="molecule type" value="Genomic_DNA"/>
</dbReference>
<evidence type="ECO:0000313" key="13">
    <source>
        <dbReference type="Proteomes" id="UP000663870"/>
    </source>
</evidence>
<feature type="region of interest" description="Disordered" evidence="8">
    <location>
        <begin position="317"/>
        <end position="338"/>
    </location>
</feature>
<feature type="compositionally biased region" description="Polar residues" evidence="8">
    <location>
        <begin position="412"/>
        <end position="441"/>
    </location>
</feature>
<accession>A0A813X0I5</accession>
<feature type="compositionally biased region" description="Low complexity" evidence="8">
    <location>
        <begin position="549"/>
        <end position="558"/>
    </location>
</feature>
<comment type="caution">
    <text evidence="10">The sequence shown here is derived from an EMBL/GenBank/DDBJ whole genome shotgun (WGS) entry which is preliminary data.</text>
</comment>
<keyword evidence="4" id="KW-0418">Kinase</keyword>
<feature type="binding site" evidence="7">
    <location>
        <position position="46"/>
    </location>
    <ligand>
        <name>ATP</name>
        <dbReference type="ChEBI" id="CHEBI:30616"/>
    </ligand>
</feature>
<dbReference type="SUPFAM" id="SSF56112">
    <property type="entry name" value="Protein kinase-like (PK-like)"/>
    <property type="match status" value="1"/>
</dbReference>
<comment type="similarity">
    <text evidence="6">Belongs to the protein kinase superfamily. CK1 Ser/Thr protein kinase family.</text>
</comment>
<name>A0A813X0I5_9BILA</name>
<feature type="region of interest" description="Disordered" evidence="8">
    <location>
        <begin position="542"/>
        <end position="564"/>
    </location>
</feature>
<dbReference type="GO" id="GO:0015630">
    <property type="term" value="C:microtubule cytoskeleton"/>
    <property type="evidence" value="ECO:0007669"/>
    <property type="project" value="UniProtKB-ARBA"/>
</dbReference>
<dbReference type="FunFam" id="3.30.200.20:FF:000358">
    <property type="entry name" value="Tau tubulin kinase 2b"/>
    <property type="match status" value="1"/>
</dbReference>
<keyword evidence="2" id="KW-0808">Transferase</keyword>
<dbReference type="EMBL" id="CAJNOL010000146">
    <property type="protein sequence ID" value="CAF0884543.1"/>
    <property type="molecule type" value="Genomic_DNA"/>
</dbReference>
<gene>
    <name evidence="11" type="ORF">JXQ802_LOCUS8329</name>
    <name evidence="10" type="ORF">PYM288_LOCUS7638</name>
</gene>
<evidence type="ECO:0000256" key="6">
    <source>
        <dbReference type="ARBA" id="ARBA00061588"/>
    </source>
</evidence>
<dbReference type="PROSITE" id="PS50011">
    <property type="entry name" value="PROTEIN_KINASE_DOM"/>
    <property type="match status" value="1"/>
</dbReference>
<feature type="region of interest" description="Disordered" evidence="8">
    <location>
        <begin position="477"/>
        <end position="502"/>
    </location>
</feature>
<evidence type="ECO:0000256" key="5">
    <source>
        <dbReference type="ARBA" id="ARBA00022840"/>
    </source>
</evidence>
<evidence type="ECO:0000256" key="8">
    <source>
        <dbReference type="SAM" id="MobiDB-lite"/>
    </source>
</evidence>
<feature type="domain" description="Protein kinase" evidence="9">
    <location>
        <begin position="17"/>
        <end position="275"/>
    </location>
</feature>
<dbReference type="InterPro" id="IPR000719">
    <property type="entry name" value="Prot_kinase_dom"/>
</dbReference>
<dbReference type="PROSITE" id="PS00107">
    <property type="entry name" value="PROTEIN_KINASE_ATP"/>
    <property type="match status" value="1"/>
</dbReference>
<sequence>MSDSDLLIKGDLIKSRWRITHKIGGGGFGQIYQAYDKLRRELVAVKVESNSQVRQGIRMEVTVLRRIQNRKHVCELLSGGTSTLYNYMVITLLGSSLSELRRNLFEQCFTLSTTLRISLQILDAIESIHSIGFLHRDIKPSNFAIGKKNLRQIFILDFGLARKYTDYDQHVRPARIEAGFRGTIRYASINAHNNRELGRHDDLWSFFYMLIEFLIGCLPWSKIKDKESVGHIKETYDYNRFLTYLPEEFDKFLEHIKELHYEDKPDYEFLRSLFISSIQRLGYHDDDPYDWEKSNDSLVKIEKQKISSLDNERKTISENSIDIKRNQSQSPIPNPTEQINHDKHYVDVNSQVKCHINNRQLIKSSSRTNHLRKINNSNHNLPLQHSHFILNNRQRNLYELDRIKFDSIGIGDQQQSNHGKLSSSYESRSPNATHQRNTHLNTIERDPPVTNGLLTYISQQFSNAVALGTPSLFSQWTPHQGEPYTDDDILKGNKSNSSKADERAITFSGERTLPTHTRLYHINSTIQNKSSERKPFIILSENISDDDNNNNNNNNNNNQKSNFSTNDQCLIEKNLEIPFRTYIKKYSKNMNYNHYNNRRQQLSSSFNLQQFSKNKSHYC</sequence>
<keyword evidence="3 7" id="KW-0547">Nucleotide-binding</keyword>
<evidence type="ECO:0000313" key="11">
    <source>
        <dbReference type="EMBL" id="CAF0884543.1"/>
    </source>
</evidence>
<keyword evidence="13" id="KW-1185">Reference proteome</keyword>
<keyword evidence="1" id="KW-0723">Serine/threonine-protein kinase</keyword>
<keyword evidence="5 7" id="KW-0067">ATP-binding</keyword>
<dbReference type="AlphaFoldDB" id="A0A813X0I5"/>
<dbReference type="FunFam" id="1.10.510.10:FF:000452">
    <property type="entry name" value="Tau tubulin kinase 2b"/>
    <property type="match status" value="1"/>
</dbReference>
<dbReference type="InterPro" id="IPR011009">
    <property type="entry name" value="Kinase-like_dom_sf"/>
</dbReference>
<dbReference type="Pfam" id="PF00069">
    <property type="entry name" value="Pkinase"/>
    <property type="match status" value="1"/>
</dbReference>
<dbReference type="InterPro" id="IPR047916">
    <property type="entry name" value="TTBK_Asator-like_STKc"/>
</dbReference>
<evidence type="ECO:0000256" key="7">
    <source>
        <dbReference type="PROSITE-ProRule" id="PRU10141"/>
    </source>
</evidence>
<evidence type="ECO:0000256" key="2">
    <source>
        <dbReference type="ARBA" id="ARBA00022679"/>
    </source>
</evidence>
<dbReference type="PANTHER" id="PTHR11909">
    <property type="entry name" value="CASEIN KINASE-RELATED"/>
    <property type="match status" value="1"/>
</dbReference>
<evidence type="ECO:0000256" key="4">
    <source>
        <dbReference type="ARBA" id="ARBA00022777"/>
    </source>
</evidence>
<organism evidence="10 12">
    <name type="scientific">Rotaria sordida</name>
    <dbReference type="NCBI Taxonomy" id="392033"/>
    <lineage>
        <taxon>Eukaryota</taxon>
        <taxon>Metazoa</taxon>
        <taxon>Spiralia</taxon>
        <taxon>Gnathifera</taxon>
        <taxon>Rotifera</taxon>
        <taxon>Eurotatoria</taxon>
        <taxon>Bdelloidea</taxon>
        <taxon>Philodinida</taxon>
        <taxon>Philodinidae</taxon>
        <taxon>Rotaria</taxon>
    </lineage>
</organism>
<evidence type="ECO:0000313" key="10">
    <source>
        <dbReference type="EMBL" id="CAF0862673.1"/>
    </source>
</evidence>
<dbReference type="GO" id="GO:0004674">
    <property type="term" value="F:protein serine/threonine kinase activity"/>
    <property type="evidence" value="ECO:0007669"/>
    <property type="project" value="UniProtKB-KW"/>
</dbReference>
<protein>
    <recommendedName>
        <fullName evidence="9">Protein kinase domain-containing protein</fullName>
    </recommendedName>
</protein>
<dbReference type="Proteomes" id="UP000663854">
    <property type="component" value="Unassembled WGS sequence"/>
</dbReference>
<feature type="region of interest" description="Disordered" evidence="8">
    <location>
        <begin position="410"/>
        <end position="446"/>
    </location>
</feature>
<dbReference type="InterPro" id="IPR017441">
    <property type="entry name" value="Protein_kinase_ATP_BS"/>
</dbReference>
<evidence type="ECO:0000313" key="12">
    <source>
        <dbReference type="Proteomes" id="UP000663854"/>
    </source>
</evidence>
<dbReference type="Gene3D" id="1.10.510.10">
    <property type="entry name" value="Transferase(Phosphotransferase) domain 1"/>
    <property type="match status" value="1"/>
</dbReference>
<reference evidence="10" key="1">
    <citation type="submission" date="2021-02" db="EMBL/GenBank/DDBJ databases">
        <authorList>
            <person name="Nowell W R."/>
        </authorList>
    </citation>
    <scope>NUCLEOTIDE SEQUENCE</scope>
</reference>
<dbReference type="SMART" id="SM00220">
    <property type="entry name" value="S_TKc"/>
    <property type="match status" value="1"/>
</dbReference>
<dbReference type="InterPro" id="IPR050235">
    <property type="entry name" value="CK1_Ser-Thr_kinase"/>
</dbReference>
<evidence type="ECO:0000259" key="9">
    <source>
        <dbReference type="PROSITE" id="PS50011"/>
    </source>
</evidence>
<dbReference type="GO" id="GO:0005524">
    <property type="term" value="F:ATP binding"/>
    <property type="evidence" value="ECO:0007669"/>
    <property type="project" value="UniProtKB-UniRule"/>
</dbReference>
<proteinExistence type="inferred from homology"/>
<evidence type="ECO:0000256" key="1">
    <source>
        <dbReference type="ARBA" id="ARBA00022527"/>
    </source>
</evidence>
<feature type="compositionally biased region" description="Polar residues" evidence="8">
    <location>
        <begin position="326"/>
        <end position="338"/>
    </location>
</feature>
<dbReference type="CDD" id="cd14017">
    <property type="entry name" value="STKc_TTBK"/>
    <property type="match status" value="1"/>
</dbReference>
<dbReference type="Proteomes" id="UP000663870">
    <property type="component" value="Unassembled WGS sequence"/>
</dbReference>
<evidence type="ECO:0000256" key="3">
    <source>
        <dbReference type="ARBA" id="ARBA00022741"/>
    </source>
</evidence>